<evidence type="ECO:0000313" key="3">
    <source>
        <dbReference type="EMBL" id="KAF2442174.1"/>
    </source>
</evidence>
<gene>
    <name evidence="3" type="ORF">P171DRAFT_62826</name>
</gene>
<name>A0A9P4U8D1_9PLEO</name>
<feature type="compositionally biased region" description="Polar residues" evidence="2">
    <location>
        <begin position="326"/>
        <end position="340"/>
    </location>
</feature>
<organism evidence="3 4">
    <name type="scientific">Karstenula rhodostoma CBS 690.94</name>
    <dbReference type="NCBI Taxonomy" id="1392251"/>
    <lineage>
        <taxon>Eukaryota</taxon>
        <taxon>Fungi</taxon>
        <taxon>Dikarya</taxon>
        <taxon>Ascomycota</taxon>
        <taxon>Pezizomycotina</taxon>
        <taxon>Dothideomycetes</taxon>
        <taxon>Pleosporomycetidae</taxon>
        <taxon>Pleosporales</taxon>
        <taxon>Massarineae</taxon>
        <taxon>Didymosphaeriaceae</taxon>
        <taxon>Karstenula</taxon>
    </lineage>
</organism>
<keyword evidence="4" id="KW-1185">Reference proteome</keyword>
<feature type="compositionally biased region" description="Polar residues" evidence="2">
    <location>
        <begin position="635"/>
        <end position="656"/>
    </location>
</feature>
<feature type="region of interest" description="Disordered" evidence="2">
    <location>
        <begin position="422"/>
        <end position="562"/>
    </location>
</feature>
<keyword evidence="1" id="KW-0175">Coiled coil</keyword>
<dbReference type="Proteomes" id="UP000799764">
    <property type="component" value="Unassembled WGS sequence"/>
</dbReference>
<dbReference type="OrthoDB" id="5396360at2759"/>
<feature type="compositionally biased region" description="Polar residues" evidence="2">
    <location>
        <begin position="105"/>
        <end position="114"/>
    </location>
</feature>
<comment type="caution">
    <text evidence="3">The sequence shown here is derived from an EMBL/GenBank/DDBJ whole genome shotgun (WGS) entry which is preliminary data.</text>
</comment>
<feature type="coiled-coil region" evidence="1">
    <location>
        <begin position="250"/>
        <end position="277"/>
    </location>
</feature>
<feature type="region of interest" description="Disordered" evidence="2">
    <location>
        <begin position="601"/>
        <end position="672"/>
    </location>
</feature>
<feature type="region of interest" description="Disordered" evidence="2">
    <location>
        <begin position="1"/>
        <end position="128"/>
    </location>
</feature>
<feature type="compositionally biased region" description="Polar residues" evidence="2">
    <location>
        <begin position="354"/>
        <end position="366"/>
    </location>
</feature>
<feature type="compositionally biased region" description="Gly residues" evidence="2">
    <location>
        <begin position="543"/>
        <end position="554"/>
    </location>
</feature>
<feature type="region of interest" description="Disordered" evidence="2">
    <location>
        <begin position="702"/>
        <end position="836"/>
    </location>
</feature>
<evidence type="ECO:0000256" key="2">
    <source>
        <dbReference type="SAM" id="MobiDB-lite"/>
    </source>
</evidence>
<feature type="compositionally biased region" description="Polar residues" evidence="2">
    <location>
        <begin position="430"/>
        <end position="446"/>
    </location>
</feature>
<evidence type="ECO:0000313" key="4">
    <source>
        <dbReference type="Proteomes" id="UP000799764"/>
    </source>
</evidence>
<proteinExistence type="predicted"/>
<feature type="compositionally biased region" description="Basic and acidic residues" evidence="2">
    <location>
        <begin position="726"/>
        <end position="748"/>
    </location>
</feature>
<protein>
    <submittedName>
        <fullName evidence="3">Uncharacterized protein</fullName>
    </submittedName>
</protein>
<feature type="compositionally biased region" description="Low complexity" evidence="2">
    <location>
        <begin position="533"/>
        <end position="542"/>
    </location>
</feature>
<evidence type="ECO:0000256" key="1">
    <source>
        <dbReference type="SAM" id="Coils"/>
    </source>
</evidence>
<reference evidence="3" key="1">
    <citation type="journal article" date="2020" name="Stud. Mycol.">
        <title>101 Dothideomycetes genomes: a test case for predicting lifestyles and emergence of pathogens.</title>
        <authorList>
            <person name="Haridas S."/>
            <person name="Albert R."/>
            <person name="Binder M."/>
            <person name="Bloem J."/>
            <person name="Labutti K."/>
            <person name="Salamov A."/>
            <person name="Andreopoulos B."/>
            <person name="Baker S."/>
            <person name="Barry K."/>
            <person name="Bills G."/>
            <person name="Bluhm B."/>
            <person name="Cannon C."/>
            <person name="Castanera R."/>
            <person name="Culley D."/>
            <person name="Daum C."/>
            <person name="Ezra D."/>
            <person name="Gonzalez J."/>
            <person name="Henrissat B."/>
            <person name="Kuo A."/>
            <person name="Liang C."/>
            <person name="Lipzen A."/>
            <person name="Lutzoni F."/>
            <person name="Magnuson J."/>
            <person name="Mondo S."/>
            <person name="Nolan M."/>
            <person name="Ohm R."/>
            <person name="Pangilinan J."/>
            <person name="Park H.-J."/>
            <person name="Ramirez L."/>
            <person name="Alfaro M."/>
            <person name="Sun H."/>
            <person name="Tritt A."/>
            <person name="Yoshinaga Y."/>
            <person name="Zwiers L.-H."/>
            <person name="Turgeon B."/>
            <person name="Goodwin S."/>
            <person name="Spatafora J."/>
            <person name="Crous P."/>
            <person name="Grigoriev I."/>
        </authorList>
    </citation>
    <scope>NUCLEOTIDE SEQUENCE</scope>
    <source>
        <strain evidence="3">CBS 690.94</strain>
    </source>
</reference>
<feature type="compositionally biased region" description="Pro residues" evidence="2">
    <location>
        <begin position="40"/>
        <end position="54"/>
    </location>
</feature>
<feature type="region of interest" description="Disordered" evidence="2">
    <location>
        <begin position="285"/>
        <end position="393"/>
    </location>
</feature>
<feature type="compositionally biased region" description="Pro residues" evidence="2">
    <location>
        <begin position="301"/>
        <end position="315"/>
    </location>
</feature>
<dbReference type="EMBL" id="MU001504">
    <property type="protein sequence ID" value="KAF2442174.1"/>
    <property type="molecule type" value="Genomic_DNA"/>
</dbReference>
<sequence>MEVDSRPHPTLPGPRHTHYDQHHDHHHHHRRSFEANRQSLPPPQTARSAPPPLPLHGLPLKSPSNPPLASPSPSVKHVHDAPYHAPHPPKQSPREPSVGGRVPSTAPQSHSHSPVDQRLNGHSYPRPPQEVQLDAIERLQTQISQNSSALVAQSRDMRRYEETLQHEGDTLRHEFTTHFHQQNAELRRVDEAVGRLQHEMLGIRELLEGLSREVHATRELQARTTVAGGGATLSGQDTALELMAQQMAVMNHKTNEVETLKITIEIMKNKIQRLEEVAAAAPAQAASTQYASPREASVRPAQPPHTAPYRAPPTQVPQIDIPVPSGQRTQSCHSQGNQPVVATPDASQRPEPAQAQSGWVTVNAGTKRTHAFGTDSPQDSVGPSLGSPGKRPKLAAIEPRGAYAGAAYAYEHADTDDSDAARMQTHRHTLPSQSLPPNSVPSTLASQHHFIPYGTQDGPSDDSWRPESQRVMSEVSTPRGRGRGGGPGSRGGRVRKSMGVQHAHALGTPDWERDDWHGVPDSQMSPDGYDSASRSGRGIIRRGSGGSGRGGRPGSSGRSVSLGLQGVTAGAEFGLSVDPYAHTKKTRTKPIRNADGVLIRKDGRPDMRSQSSAANLRKVHARKEEEERMAAEQGYTPTPSKLSTSVRGMSTPSPTSYGPAGQDPTMSQKKHHELMSKIFPSGVDEVRKDHDYARKLFDEDRDHTAQPRTAQHQHHHHHLTSASHARPLEIKREHGEEHHVADTQSAHDEDVDMDFPEDHADDEGQTPGGQSDNSGRESQYHDAAEHEPQQQAHVEGPREENTPAPQPTGESSHTLAAASQRPGSARRVEGTGSTIA</sequence>
<feature type="compositionally biased region" description="Basic and acidic residues" evidence="2">
    <location>
        <begin position="774"/>
        <end position="788"/>
    </location>
</feature>
<accession>A0A9P4U8D1</accession>
<feature type="compositionally biased region" description="Acidic residues" evidence="2">
    <location>
        <begin position="749"/>
        <end position="764"/>
    </location>
</feature>
<dbReference type="AlphaFoldDB" id="A0A9P4U8D1"/>